<name>A0A0C9YBX8_9AGAM</name>
<feature type="non-terminal residue" evidence="1">
    <location>
        <position position="124"/>
    </location>
</feature>
<dbReference type="OrthoDB" id="3269001at2759"/>
<sequence length="124" mass="14437">INHFLRPLVDDLLDFWKEGVRFSQTHLHPTGRLVRAALIPLVCDVPAARQTGGFAAHMHRRHATTWKNAKTLAEKHEITKNFGVRYSELLRLPYWDPISFTIIESMHAFFLHILPEHIHRAWGV</sequence>
<evidence type="ECO:0000313" key="1">
    <source>
        <dbReference type="EMBL" id="KIK14286.1"/>
    </source>
</evidence>
<dbReference type="EMBL" id="KN833946">
    <property type="protein sequence ID" value="KIK14286.1"/>
    <property type="molecule type" value="Genomic_DNA"/>
</dbReference>
<organism evidence="1 2">
    <name type="scientific">Pisolithus microcarpus 441</name>
    <dbReference type="NCBI Taxonomy" id="765257"/>
    <lineage>
        <taxon>Eukaryota</taxon>
        <taxon>Fungi</taxon>
        <taxon>Dikarya</taxon>
        <taxon>Basidiomycota</taxon>
        <taxon>Agaricomycotina</taxon>
        <taxon>Agaricomycetes</taxon>
        <taxon>Agaricomycetidae</taxon>
        <taxon>Boletales</taxon>
        <taxon>Sclerodermatineae</taxon>
        <taxon>Pisolithaceae</taxon>
        <taxon>Pisolithus</taxon>
    </lineage>
</organism>
<dbReference type="Proteomes" id="UP000054018">
    <property type="component" value="Unassembled WGS sequence"/>
</dbReference>
<gene>
    <name evidence="1" type="ORF">PISMIDRAFT_66318</name>
</gene>
<evidence type="ECO:0000313" key="2">
    <source>
        <dbReference type="Proteomes" id="UP000054018"/>
    </source>
</evidence>
<accession>A0A0C9YBX8</accession>
<dbReference type="PANTHER" id="PTHR46579:SF2">
    <property type="entry name" value="C2H2-TYPE DOMAIN-CONTAINING PROTEIN"/>
    <property type="match status" value="1"/>
</dbReference>
<reference evidence="1 2" key="1">
    <citation type="submission" date="2014-04" db="EMBL/GenBank/DDBJ databases">
        <authorList>
            <consortium name="DOE Joint Genome Institute"/>
            <person name="Kuo A."/>
            <person name="Kohler A."/>
            <person name="Costa M.D."/>
            <person name="Nagy L.G."/>
            <person name="Floudas D."/>
            <person name="Copeland A."/>
            <person name="Barry K.W."/>
            <person name="Cichocki N."/>
            <person name="Veneault-Fourrey C."/>
            <person name="LaButti K."/>
            <person name="Lindquist E.A."/>
            <person name="Lipzen A."/>
            <person name="Lundell T."/>
            <person name="Morin E."/>
            <person name="Murat C."/>
            <person name="Sun H."/>
            <person name="Tunlid A."/>
            <person name="Henrissat B."/>
            <person name="Grigoriev I.V."/>
            <person name="Hibbett D.S."/>
            <person name="Martin F."/>
            <person name="Nordberg H.P."/>
            <person name="Cantor M.N."/>
            <person name="Hua S.X."/>
        </authorList>
    </citation>
    <scope>NUCLEOTIDE SEQUENCE [LARGE SCALE GENOMIC DNA]</scope>
    <source>
        <strain evidence="1 2">441</strain>
    </source>
</reference>
<dbReference type="STRING" id="765257.A0A0C9YBX8"/>
<keyword evidence="2" id="KW-1185">Reference proteome</keyword>
<dbReference type="AlphaFoldDB" id="A0A0C9YBX8"/>
<dbReference type="HOGENOM" id="CLU_078867_1_0_1"/>
<dbReference type="PANTHER" id="PTHR46579">
    <property type="entry name" value="F5/8 TYPE C DOMAIN-CONTAINING PROTEIN-RELATED"/>
    <property type="match status" value="1"/>
</dbReference>
<reference evidence="2" key="2">
    <citation type="submission" date="2015-01" db="EMBL/GenBank/DDBJ databases">
        <title>Evolutionary Origins and Diversification of the Mycorrhizal Mutualists.</title>
        <authorList>
            <consortium name="DOE Joint Genome Institute"/>
            <consortium name="Mycorrhizal Genomics Consortium"/>
            <person name="Kohler A."/>
            <person name="Kuo A."/>
            <person name="Nagy L.G."/>
            <person name="Floudas D."/>
            <person name="Copeland A."/>
            <person name="Barry K.W."/>
            <person name="Cichocki N."/>
            <person name="Veneault-Fourrey C."/>
            <person name="LaButti K."/>
            <person name="Lindquist E.A."/>
            <person name="Lipzen A."/>
            <person name="Lundell T."/>
            <person name="Morin E."/>
            <person name="Murat C."/>
            <person name="Riley R."/>
            <person name="Ohm R."/>
            <person name="Sun H."/>
            <person name="Tunlid A."/>
            <person name="Henrissat B."/>
            <person name="Grigoriev I.V."/>
            <person name="Hibbett D.S."/>
            <person name="Martin F."/>
        </authorList>
    </citation>
    <scope>NUCLEOTIDE SEQUENCE [LARGE SCALE GENOMIC DNA]</scope>
    <source>
        <strain evidence="2">441</strain>
    </source>
</reference>
<proteinExistence type="predicted"/>
<feature type="non-terminal residue" evidence="1">
    <location>
        <position position="1"/>
    </location>
</feature>
<protein>
    <submittedName>
        <fullName evidence="1">Uncharacterized protein</fullName>
    </submittedName>
</protein>